<dbReference type="EMBL" id="LUCM01004097">
    <property type="protein sequence ID" value="KAA0194848.1"/>
    <property type="molecule type" value="Genomic_DNA"/>
</dbReference>
<proteinExistence type="predicted"/>
<comment type="caution">
    <text evidence="2">The sequence shown here is derived from an EMBL/GenBank/DDBJ whole genome shotgun (WGS) entry which is preliminary data.</text>
</comment>
<dbReference type="AlphaFoldDB" id="A0A8E0S0U1"/>
<feature type="non-terminal residue" evidence="2">
    <location>
        <position position="296"/>
    </location>
</feature>
<dbReference type="OrthoDB" id="10419126at2759"/>
<sequence length="296" mass="32619">AEESTSANNTQSVATPFPSPTETRLEEGQLTKRTFDLSDLRPHWTDTTNSFPCHGLCLGNSGDLKAEAVTCNTMATTVSPMLHVCVSDSPTSKGVSVRTNLSEIFPEPIDVNRSTKFSLLEWLHAHHQYHELQINDIPSYCDPTYSGDGISEHWSTRLSPTMRSETSLHPSIAIQDNDFRHSVTSDFVHDGQETHEVEALFEPFNPVISVIACENSVESIDSPVISPSQFGAIMAVTSIVNRSPSSAAHSPNGLNVLQNHDELFGNVRHALEGMHFLLPTVVNHMILDNVPYEETE</sequence>
<evidence type="ECO:0000313" key="2">
    <source>
        <dbReference type="EMBL" id="KAA0194848.1"/>
    </source>
</evidence>
<feature type="region of interest" description="Disordered" evidence="1">
    <location>
        <begin position="1"/>
        <end position="28"/>
    </location>
</feature>
<evidence type="ECO:0000313" key="3">
    <source>
        <dbReference type="Proteomes" id="UP000728185"/>
    </source>
</evidence>
<accession>A0A8E0S0U1</accession>
<reference evidence="2" key="1">
    <citation type="submission" date="2019-05" db="EMBL/GenBank/DDBJ databases">
        <title>Annotation for the trematode Fasciolopsis buski.</title>
        <authorList>
            <person name="Choi Y.-J."/>
        </authorList>
    </citation>
    <scope>NUCLEOTIDE SEQUENCE</scope>
    <source>
        <strain evidence="2">HT</strain>
        <tissue evidence="2">Whole worm</tissue>
    </source>
</reference>
<name>A0A8E0S0U1_9TREM</name>
<dbReference type="Proteomes" id="UP000728185">
    <property type="component" value="Unassembled WGS sequence"/>
</dbReference>
<keyword evidence="3" id="KW-1185">Reference proteome</keyword>
<protein>
    <submittedName>
        <fullName evidence="2">Uncharacterized protein</fullName>
    </submittedName>
</protein>
<organism evidence="2 3">
    <name type="scientific">Fasciolopsis buskii</name>
    <dbReference type="NCBI Taxonomy" id="27845"/>
    <lineage>
        <taxon>Eukaryota</taxon>
        <taxon>Metazoa</taxon>
        <taxon>Spiralia</taxon>
        <taxon>Lophotrochozoa</taxon>
        <taxon>Platyhelminthes</taxon>
        <taxon>Trematoda</taxon>
        <taxon>Digenea</taxon>
        <taxon>Plagiorchiida</taxon>
        <taxon>Echinostomata</taxon>
        <taxon>Echinostomatoidea</taxon>
        <taxon>Fasciolidae</taxon>
        <taxon>Fasciolopsis</taxon>
    </lineage>
</organism>
<evidence type="ECO:0000256" key="1">
    <source>
        <dbReference type="SAM" id="MobiDB-lite"/>
    </source>
</evidence>
<gene>
    <name evidence="2" type="ORF">FBUS_02340</name>
</gene>
<feature type="compositionally biased region" description="Polar residues" evidence="1">
    <location>
        <begin position="1"/>
        <end position="14"/>
    </location>
</feature>